<evidence type="ECO:0008006" key="3">
    <source>
        <dbReference type="Google" id="ProtNLM"/>
    </source>
</evidence>
<gene>
    <name evidence="1" type="ORF">I4J89_22275</name>
</gene>
<dbReference type="AlphaFoldDB" id="A0A931CCQ8"/>
<name>A0A931CCQ8_9ACTN</name>
<accession>A0A931CCQ8</accession>
<dbReference type="EMBL" id="JADQTO010000010">
    <property type="protein sequence ID" value="MBG0564176.1"/>
    <property type="molecule type" value="Genomic_DNA"/>
</dbReference>
<dbReference type="Proteomes" id="UP000598146">
    <property type="component" value="Unassembled WGS sequence"/>
</dbReference>
<keyword evidence="2" id="KW-1185">Reference proteome</keyword>
<comment type="caution">
    <text evidence="1">The sequence shown here is derived from an EMBL/GenBank/DDBJ whole genome shotgun (WGS) entry which is preliminary data.</text>
</comment>
<evidence type="ECO:0000313" key="1">
    <source>
        <dbReference type="EMBL" id="MBG0564176.1"/>
    </source>
</evidence>
<evidence type="ECO:0000313" key="2">
    <source>
        <dbReference type="Proteomes" id="UP000598146"/>
    </source>
</evidence>
<protein>
    <recommendedName>
        <fullName evidence="3">PE family protein</fullName>
    </recommendedName>
</protein>
<reference evidence="1" key="1">
    <citation type="submission" date="2020-11" db="EMBL/GenBank/DDBJ databases">
        <title>Isolation and identification of active actinomycetes.</title>
        <authorList>
            <person name="Sun X."/>
        </authorList>
    </citation>
    <scope>NUCLEOTIDE SEQUENCE</scope>
    <source>
        <strain evidence="1">NEAU-A11</strain>
    </source>
</reference>
<dbReference type="RefSeq" id="WP_196415958.1">
    <property type="nucleotide sequence ID" value="NZ_JADQTO010000010.1"/>
</dbReference>
<organism evidence="1 2">
    <name type="scientific">Actinoplanes aureus</name>
    <dbReference type="NCBI Taxonomy" id="2792083"/>
    <lineage>
        <taxon>Bacteria</taxon>
        <taxon>Bacillati</taxon>
        <taxon>Actinomycetota</taxon>
        <taxon>Actinomycetes</taxon>
        <taxon>Micromonosporales</taxon>
        <taxon>Micromonosporaceae</taxon>
        <taxon>Actinoplanes</taxon>
    </lineage>
</organism>
<proteinExistence type="predicted"/>
<sequence>MADRLQVDLVLLESISSRLRRSSEMLGATRARTPATPDASEATPIFAELLSRLSESSANLVAGLQEAGTRVAEASQTYAAREVAAGRTIDGAY</sequence>